<evidence type="ECO:0000313" key="7">
    <source>
        <dbReference type="EMBL" id="KXS31003.1"/>
    </source>
</evidence>
<organism evidence="7 8">
    <name type="scientific">Candidatus Gallionella acididurans</name>
    <dbReference type="NCBI Taxonomy" id="1796491"/>
    <lineage>
        <taxon>Bacteria</taxon>
        <taxon>Pseudomonadati</taxon>
        <taxon>Pseudomonadota</taxon>
        <taxon>Betaproteobacteria</taxon>
        <taxon>Nitrosomonadales</taxon>
        <taxon>Gallionellaceae</taxon>
        <taxon>Gallionella</taxon>
    </lineage>
</organism>
<dbReference type="InterPro" id="IPR013766">
    <property type="entry name" value="Thioredoxin_domain"/>
</dbReference>
<dbReference type="PANTHER" id="PTHR12151">
    <property type="entry name" value="ELECTRON TRANSPORT PROTIN SCO1/SENC FAMILY MEMBER"/>
    <property type="match status" value="1"/>
</dbReference>
<keyword evidence="2 3" id="KW-0186">Copper</keyword>
<evidence type="ECO:0000313" key="8">
    <source>
        <dbReference type="Proteomes" id="UP000070578"/>
    </source>
</evidence>
<reference evidence="7 8" key="1">
    <citation type="submission" date="2016-02" db="EMBL/GenBank/DDBJ databases">
        <authorList>
            <person name="Wen L."/>
            <person name="He K."/>
            <person name="Yang H."/>
        </authorList>
    </citation>
    <scope>NUCLEOTIDE SEQUENCE [LARGE SCALE GENOMIC DNA]</scope>
    <source>
        <strain evidence="7">ShG14-8</strain>
    </source>
</reference>
<feature type="binding site" evidence="3">
    <location>
        <position position="73"/>
    </location>
    <ligand>
        <name>Cu cation</name>
        <dbReference type="ChEBI" id="CHEBI:23378"/>
    </ligand>
</feature>
<sequence length="194" mass="21668">MLRRLFFLLLVVLLAGCEKAVPSSHFHASDVTGSYTQADFHLTDHNGKPRSLGDFKGKVVVLFFGYTHCPDVCPTKLADLAQTLRLLGKDAGRVQVLFVTLDPERDTREILAKFVPAFDPAFLGLYGDAGETADAAKNFLVEYRKHPAKNGYTLDHSTFSYVIDTQGRMRLLAGEREPPDWLAQDIRQLLASER</sequence>
<evidence type="ECO:0000256" key="5">
    <source>
        <dbReference type="SAM" id="SignalP"/>
    </source>
</evidence>
<feature type="binding site" evidence="3">
    <location>
        <position position="69"/>
    </location>
    <ligand>
        <name>Cu cation</name>
        <dbReference type="ChEBI" id="CHEBI:23378"/>
    </ligand>
</feature>
<keyword evidence="3" id="KW-0479">Metal-binding</keyword>
<dbReference type="PROSITE" id="PS51352">
    <property type="entry name" value="THIOREDOXIN_2"/>
    <property type="match status" value="1"/>
</dbReference>
<comment type="similarity">
    <text evidence="1">Belongs to the SCO1/2 family.</text>
</comment>
<dbReference type="PANTHER" id="PTHR12151:SF25">
    <property type="entry name" value="LINALOOL DEHYDRATASE_ISOMERASE DOMAIN-CONTAINING PROTEIN"/>
    <property type="match status" value="1"/>
</dbReference>
<feature type="binding site" evidence="3">
    <location>
        <position position="156"/>
    </location>
    <ligand>
        <name>Cu cation</name>
        <dbReference type="ChEBI" id="CHEBI:23378"/>
    </ligand>
</feature>
<feature type="chain" id="PRO_5007483870" evidence="5">
    <location>
        <begin position="21"/>
        <end position="194"/>
    </location>
</feature>
<dbReference type="PATRIC" id="fig|1796491.3.peg.3152"/>
<dbReference type="FunFam" id="3.40.30.10:FF:000013">
    <property type="entry name" value="Blast:Protein SCO1 homolog, mitochondrial"/>
    <property type="match status" value="1"/>
</dbReference>
<feature type="disulfide bond" description="Redox-active" evidence="4">
    <location>
        <begin position="69"/>
        <end position="73"/>
    </location>
</feature>
<evidence type="ECO:0000256" key="3">
    <source>
        <dbReference type="PIRSR" id="PIRSR603782-1"/>
    </source>
</evidence>
<dbReference type="Gene3D" id="3.40.30.10">
    <property type="entry name" value="Glutaredoxin"/>
    <property type="match status" value="1"/>
</dbReference>
<evidence type="ECO:0000259" key="6">
    <source>
        <dbReference type="PROSITE" id="PS51352"/>
    </source>
</evidence>
<dbReference type="Proteomes" id="UP000070578">
    <property type="component" value="Unassembled WGS sequence"/>
</dbReference>
<proteinExistence type="inferred from homology"/>
<dbReference type="PROSITE" id="PS51257">
    <property type="entry name" value="PROKAR_LIPOPROTEIN"/>
    <property type="match status" value="1"/>
</dbReference>
<name>A0A139BQB2_9PROT</name>
<evidence type="ECO:0000256" key="4">
    <source>
        <dbReference type="PIRSR" id="PIRSR603782-2"/>
    </source>
</evidence>
<evidence type="ECO:0000256" key="2">
    <source>
        <dbReference type="ARBA" id="ARBA00023008"/>
    </source>
</evidence>
<dbReference type="InterPro" id="IPR036249">
    <property type="entry name" value="Thioredoxin-like_sf"/>
</dbReference>
<comment type="caution">
    <text evidence="7">The sequence shown here is derived from an EMBL/GenBank/DDBJ whole genome shotgun (WGS) entry which is preliminary data.</text>
</comment>
<reference evidence="7 8" key="2">
    <citation type="submission" date="2016-03" db="EMBL/GenBank/DDBJ databases">
        <title>New uncultured bacterium of the family Gallionellaceae from acid mine drainage: description and reconstruction of genome based on metagenomic analysis of microbial community.</title>
        <authorList>
            <person name="Kadnikov V."/>
            <person name="Ivasenko D."/>
            <person name="Beletsky A."/>
            <person name="Mardanov A."/>
            <person name="Danilova E."/>
            <person name="Pimenov N."/>
            <person name="Karnachuk O."/>
            <person name="Ravin N."/>
        </authorList>
    </citation>
    <scope>NUCLEOTIDE SEQUENCE [LARGE SCALE GENOMIC DNA]</scope>
    <source>
        <strain evidence="7">ShG14-8</strain>
    </source>
</reference>
<dbReference type="CDD" id="cd02968">
    <property type="entry name" value="SCO"/>
    <property type="match status" value="1"/>
</dbReference>
<feature type="signal peptide" evidence="5">
    <location>
        <begin position="1"/>
        <end position="20"/>
    </location>
</feature>
<dbReference type="InterPro" id="IPR003782">
    <property type="entry name" value="SCO1/SenC"/>
</dbReference>
<protein>
    <submittedName>
        <fullName evidence="7">Electron transport protein SCO1/SenC</fullName>
    </submittedName>
</protein>
<dbReference type="EMBL" id="LSLI01000109">
    <property type="protein sequence ID" value="KXS31003.1"/>
    <property type="molecule type" value="Genomic_DNA"/>
</dbReference>
<keyword evidence="4" id="KW-1015">Disulfide bond</keyword>
<accession>A0A139BQB2</accession>
<dbReference type="Pfam" id="PF02630">
    <property type="entry name" value="SCO1-SenC"/>
    <property type="match status" value="1"/>
</dbReference>
<dbReference type="AlphaFoldDB" id="A0A139BQB2"/>
<keyword evidence="5" id="KW-0732">Signal</keyword>
<evidence type="ECO:0000256" key="1">
    <source>
        <dbReference type="ARBA" id="ARBA00010996"/>
    </source>
</evidence>
<gene>
    <name evidence="7" type="ORF">AWT59_2878</name>
</gene>
<dbReference type="SUPFAM" id="SSF52833">
    <property type="entry name" value="Thioredoxin-like"/>
    <property type="match status" value="1"/>
</dbReference>
<dbReference type="GO" id="GO:0046872">
    <property type="term" value="F:metal ion binding"/>
    <property type="evidence" value="ECO:0007669"/>
    <property type="project" value="UniProtKB-KW"/>
</dbReference>
<feature type="domain" description="Thioredoxin" evidence="6">
    <location>
        <begin position="31"/>
        <end position="191"/>
    </location>
</feature>